<keyword evidence="4 9" id="KW-0812">Transmembrane</keyword>
<comment type="subcellular location">
    <subcellularLocation>
        <location evidence="1">Membrane</location>
        <topology evidence="1">Multi-pass membrane protein</topology>
    </subcellularLocation>
</comment>
<feature type="transmembrane region" description="Helical" evidence="9">
    <location>
        <begin position="511"/>
        <end position="529"/>
    </location>
</feature>
<keyword evidence="6" id="KW-0406">Ion transport</keyword>
<dbReference type="RefSeq" id="WP_055277902.1">
    <property type="nucleotide sequence ID" value="NZ_CYZV01000059.1"/>
</dbReference>
<feature type="transmembrane region" description="Helical" evidence="9">
    <location>
        <begin position="369"/>
        <end position="395"/>
    </location>
</feature>
<keyword evidence="8" id="KW-0175">Coiled coil</keyword>
<dbReference type="GO" id="GO:0033179">
    <property type="term" value="C:proton-transporting V-type ATPase, V0 domain"/>
    <property type="evidence" value="ECO:0007669"/>
    <property type="project" value="InterPro"/>
</dbReference>
<keyword evidence="3" id="KW-0813">Transport</keyword>
<sequence length="649" mass="73180">MAIVKMNKFTLLTFESKKEELLRRLQGFSNVEFINLQDENLLEANEELKTLNKDEVDSNIAKYEEDLSKAKTTLDFLTHYMPKKSGLKALEDDKENLTIDELENAVKNINWNEIYCKVKEKEDELHSIESKITKLEGEIEVLTPWQALDISFEALNELNMVSTFVGSISKQYEGQLNESLDAEYVEIISRGNNDINILVVSLKERHDEVLNLLRGFGFSSFKSEFDEIPQVVITNHAHEIEELKSKIFFVKEEVASFEEDYKKMKLVYDYLTNIVLRYKASNNFLRTTNTVAIQGWCEVEKNEELQKICKEALNDDYYISFEEVKEDEVDAVPVKLKNGLLNKTFESVTEMYSLPKYNEVDPTPLLVPFYLIFFGMMVADVGYGLVMLIAAFCAMKFLKLNKKNEDFARFFLFLSIPTIVIGLIYGSFFGDAVKIPGLINPTEDVNTLLVASIVFGVIQIFFGLCIKAYTLIKAGKPKDAFYDVGSWLITLISIGVLAGTIMLGWPSIVKYIAIAAMIFGMLVIVLTGGRAEKTKGAQIGQGLYSLYGITSYIGDLVSYTRLMALGLSGGCIAGALNLLMKSLTGPAIILLPFVFVAAHVFNLLLGLLGAYVHTARLQYVEYFSKFYEGGGKAFTPFKASEKYMNLKEN</sequence>
<comment type="similarity">
    <text evidence="2">Belongs to the V-ATPase 116 kDa subunit family.</text>
</comment>
<gene>
    <name evidence="10" type="ORF">ERS852470_03461</name>
</gene>
<dbReference type="GO" id="GO:0051117">
    <property type="term" value="F:ATPase binding"/>
    <property type="evidence" value="ECO:0007669"/>
    <property type="project" value="TreeGrafter"/>
</dbReference>
<accession>A0A174I7L9</accession>
<feature type="transmembrane region" description="Helical" evidence="9">
    <location>
        <begin position="407"/>
        <end position="428"/>
    </location>
</feature>
<dbReference type="GO" id="GO:0007035">
    <property type="term" value="P:vacuolar acidification"/>
    <property type="evidence" value="ECO:0007669"/>
    <property type="project" value="TreeGrafter"/>
</dbReference>
<dbReference type="OrthoDB" id="9803814at2"/>
<organism evidence="10 11">
    <name type="scientific">Clostridium disporicum</name>
    <dbReference type="NCBI Taxonomy" id="84024"/>
    <lineage>
        <taxon>Bacteria</taxon>
        <taxon>Bacillati</taxon>
        <taxon>Bacillota</taxon>
        <taxon>Clostridia</taxon>
        <taxon>Eubacteriales</taxon>
        <taxon>Clostridiaceae</taxon>
        <taxon>Clostridium</taxon>
    </lineage>
</organism>
<feature type="transmembrane region" description="Helical" evidence="9">
    <location>
        <begin position="586"/>
        <end position="612"/>
    </location>
</feature>
<evidence type="ECO:0000256" key="7">
    <source>
        <dbReference type="ARBA" id="ARBA00023136"/>
    </source>
</evidence>
<feature type="coiled-coil region" evidence="8">
    <location>
        <begin position="34"/>
        <end position="73"/>
    </location>
</feature>
<reference evidence="10 11" key="1">
    <citation type="submission" date="2015-09" db="EMBL/GenBank/DDBJ databases">
        <authorList>
            <consortium name="Pathogen Informatics"/>
        </authorList>
    </citation>
    <scope>NUCLEOTIDE SEQUENCE [LARGE SCALE GENOMIC DNA]</scope>
    <source>
        <strain evidence="10 11">2789STDY5834855</strain>
    </source>
</reference>
<protein>
    <submittedName>
        <fullName evidence="10">V-type ATP synthase subunit I</fullName>
    </submittedName>
</protein>
<dbReference type="Proteomes" id="UP000095558">
    <property type="component" value="Unassembled WGS sequence"/>
</dbReference>
<evidence type="ECO:0000256" key="6">
    <source>
        <dbReference type="ARBA" id="ARBA00023065"/>
    </source>
</evidence>
<dbReference type="Pfam" id="PF01496">
    <property type="entry name" value="V_ATPase_I"/>
    <property type="match status" value="2"/>
</dbReference>
<dbReference type="PANTHER" id="PTHR11629:SF63">
    <property type="entry name" value="V-TYPE PROTON ATPASE SUBUNIT A"/>
    <property type="match status" value="1"/>
</dbReference>
<evidence type="ECO:0000313" key="11">
    <source>
        <dbReference type="Proteomes" id="UP000095558"/>
    </source>
</evidence>
<keyword evidence="5 9" id="KW-1133">Transmembrane helix</keyword>
<proteinExistence type="inferred from homology"/>
<evidence type="ECO:0000313" key="10">
    <source>
        <dbReference type="EMBL" id="CUO82076.1"/>
    </source>
</evidence>
<evidence type="ECO:0000256" key="3">
    <source>
        <dbReference type="ARBA" id="ARBA00022448"/>
    </source>
</evidence>
<evidence type="ECO:0000256" key="4">
    <source>
        <dbReference type="ARBA" id="ARBA00022692"/>
    </source>
</evidence>
<dbReference type="InterPro" id="IPR002490">
    <property type="entry name" value="V-ATPase_116kDa_su"/>
</dbReference>
<feature type="transmembrane region" description="Helical" evidence="9">
    <location>
        <begin position="562"/>
        <end position="580"/>
    </location>
</feature>
<evidence type="ECO:0000256" key="2">
    <source>
        <dbReference type="ARBA" id="ARBA00009904"/>
    </source>
</evidence>
<dbReference type="GO" id="GO:0046961">
    <property type="term" value="F:proton-transporting ATPase activity, rotational mechanism"/>
    <property type="evidence" value="ECO:0007669"/>
    <property type="project" value="InterPro"/>
</dbReference>
<evidence type="ECO:0000256" key="1">
    <source>
        <dbReference type="ARBA" id="ARBA00004141"/>
    </source>
</evidence>
<evidence type="ECO:0000256" key="9">
    <source>
        <dbReference type="SAM" id="Phobius"/>
    </source>
</evidence>
<name>A0A174I7L9_9CLOT</name>
<dbReference type="PANTHER" id="PTHR11629">
    <property type="entry name" value="VACUOLAR PROTON ATPASES"/>
    <property type="match status" value="1"/>
</dbReference>
<evidence type="ECO:0000256" key="8">
    <source>
        <dbReference type="SAM" id="Coils"/>
    </source>
</evidence>
<dbReference type="GO" id="GO:0016471">
    <property type="term" value="C:vacuolar proton-transporting V-type ATPase complex"/>
    <property type="evidence" value="ECO:0007669"/>
    <property type="project" value="TreeGrafter"/>
</dbReference>
<dbReference type="AlphaFoldDB" id="A0A174I7L9"/>
<feature type="transmembrane region" description="Helical" evidence="9">
    <location>
        <begin position="484"/>
        <end position="505"/>
    </location>
</feature>
<keyword evidence="7 9" id="KW-0472">Membrane</keyword>
<dbReference type="EMBL" id="CYZV01000059">
    <property type="protein sequence ID" value="CUO82076.1"/>
    <property type="molecule type" value="Genomic_DNA"/>
</dbReference>
<evidence type="ECO:0000256" key="5">
    <source>
        <dbReference type="ARBA" id="ARBA00022989"/>
    </source>
</evidence>
<feature type="transmembrane region" description="Helical" evidence="9">
    <location>
        <begin position="448"/>
        <end position="472"/>
    </location>
</feature>